<feature type="region of interest" description="Disordered" evidence="2">
    <location>
        <begin position="1061"/>
        <end position="1097"/>
    </location>
</feature>
<keyword evidence="3" id="KW-0472">Membrane</keyword>
<keyword evidence="5" id="KW-1185">Reference proteome</keyword>
<dbReference type="STRING" id="312017.Q24IA1"/>
<name>Q24IA1_TETTS</name>
<proteinExistence type="predicted"/>
<feature type="compositionally biased region" description="Low complexity" evidence="2">
    <location>
        <begin position="1951"/>
        <end position="1974"/>
    </location>
</feature>
<dbReference type="EMBL" id="GG662225">
    <property type="protein sequence ID" value="EAS07496.2"/>
    <property type="molecule type" value="Genomic_DNA"/>
</dbReference>
<keyword evidence="1" id="KW-0175">Coiled coil</keyword>
<keyword evidence="3 4" id="KW-0812">Transmembrane</keyword>
<dbReference type="InParanoid" id="Q24IA1"/>
<feature type="transmembrane region" description="Helical" evidence="3">
    <location>
        <begin position="2473"/>
        <end position="2496"/>
    </location>
</feature>
<evidence type="ECO:0000256" key="3">
    <source>
        <dbReference type="SAM" id="Phobius"/>
    </source>
</evidence>
<feature type="region of interest" description="Disordered" evidence="2">
    <location>
        <begin position="1885"/>
        <end position="1924"/>
    </location>
</feature>
<feature type="coiled-coil region" evidence="1">
    <location>
        <begin position="96"/>
        <end position="123"/>
    </location>
</feature>
<dbReference type="SUPFAM" id="SSF52047">
    <property type="entry name" value="RNI-like"/>
    <property type="match status" value="2"/>
</dbReference>
<dbReference type="RefSeq" id="XP_001027738.2">
    <property type="nucleotide sequence ID" value="XM_001027738.2"/>
</dbReference>
<dbReference type="InterPro" id="IPR032675">
    <property type="entry name" value="LRR_dom_sf"/>
</dbReference>
<evidence type="ECO:0000313" key="4">
    <source>
        <dbReference type="EMBL" id="EAS07496.2"/>
    </source>
</evidence>
<dbReference type="Proteomes" id="UP000009168">
    <property type="component" value="Unassembled WGS sequence"/>
</dbReference>
<dbReference type="Gene3D" id="3.80.10.10">
    <property type="entry name" value="Ribonuclease Inhibitor"/>
    <property type="match status" value="2"/>
</dbReference>
<feature type="compositionally biased region" description="Polar residues" evidence="2">
    <location>
        <begin position="1061"/>
        <end position="1087"/>
    </location>
</feature>
<sequence>MIKIDEESQSVGEKSYVSGIVNPLQKLTPLAEITLAEKFFPTKVEKNVMQTIKAFSRKDNQDVEMPELMQQEDHVQVQLVANNFKIIISGFNCDSMGDKQKEKQRREKQIENIKKAIMNTESNKFVTDITIMNCKMDVFHIINMLCKKVPGFKDKIIIKILGCSKSVLNIMMLKRFIYSQRRDIRVIELNQVQLHTENSLHTLYQGNFIMQFIRQKLILSRDQAVRILFLEDYLKPQILPQINQINISLQPLIPLKIMDAQQQKWEQVKYENALLDLEEELMAHILMRNNLNFLFEIARGYTIDENTFNSKKGLQYTLDTLQYNESSIQEVTFINLYKPNLSIFKIVISKLRNLKLKSICFVNVPLLIDHLIIVKNLLWWNKNHLQQIVFGGNHMNETEFCFLLHSKNLDILDFKSLNSLQIFDNDYVIKSQSYLKVMKQFQSIIDEKNEKMAKKQNDKTKQKEKSPKKEIEVQIKNDQIKQVQKDNVGKIDKNKDTKPASNLVPNSNQTQIILTTQNNLTQIDEQDLLKDQNQKKLLQIVDLMNNQNEEGEVKKDQNIGRRVESQAVIEGETNSNFKNNLSISIQKTDNLQNQFTDESPKKNTQLGFNKQQLENINAAQLNNDNLPKKTNQNDLSISTCNIEAEQEGNINSVYETEKIQTAQQYKKEDFTQKKKMINSHDYRHKIRDNQNQREFNKQQKKLELKKKEQDMQLQNIQKAALKKDGQKTKKKIQFDPDLNKEREPKNSLLQQIQQKLSKKEARKKSKQFYQFQSVDKLRGEVQDFYQIECDELFRAENEDSLTAIIKNHYLQKDYNLKLDLTRVNLKKCSQHTENYLIDYICQSKRLEEVILVQYNENFAFTLSSKIKEFNKTFEVFEISFKLSQDSIIQIQQEYFCYLLEAVLFSSKKVVIKNLDIKDNQLIIEINEILRKLEESNIQCCIELDGLQINESFITQDLVVQMITSFMRQNVKKTLSWKNVIKNSWMACALDEALHNDNSQMGFQQIILDGNIFTDESLYTILRRNSQTLKELKLVNIFITECVSQPPSQYDKQDVFQQISKQKETSGMNDQDSNQNNGTGEDSNSNIHNIYGNGSDERKKKRKQFTDFSQIFGHACSLILADEDLNLNSLNVLDLSGSIQQNYITFICAILVKSPNITEILLKGSEERKYSVLKQNDLEYLSELLYEMKLVKKNQLKLIDISYNTEIEQAPQNNHQINQNIQNSLANFVEALLRTQEQSIQKLYIRGRNDEGKNMITDWNVGLLAKAFSKKKVKSMKEIDISFNCLFTKKSLSDLGLLLNNIFESSPNLQLIRMVGKEKESMINDSIAEEISKILDQGICQELRCLDFSQNLAMPTESFKKLILSLIFNCGKLECLNLAGSNSHVMLTNEKAEILINILEDNVDFIQNIKEIDLSRNVALSARVLGELVSSILINCNHLEVLRLRGYQSFSMIENEKAKAVANAMQCLATKNTSSISSNLTTINFTQMLASQKNKNRNFAINNALGTSGSQCYFRILDISLNDIDAGPLNILFKSLLENKSVKLKQINKSRTLDIKRHHSSYQKQMMIDHEEVENNEQTFSYQDIINTFGGKIFPSLQEVIITEIALINPNVLENFTKTIFAGSFQSLKKLGLVGSPKMQVLDDERVEMLSQIFDEYHENLQLLEEVDISQNSINTSPLHLLLESIFQCKSVKRLKICGSEQYSMISNARAKALIEFFDCNRNIQQVDLSYNVIDDQMVLTKLLQNIIYHNYQTIQTLDLYYPNYVISSIYIETISNVLQKFDQNQVLTELNNVNVSAIPSQSPKSKRRPQQFQNLQINPSAHSISNFGNNLDSPNTGMNQKSHIFDISPSLFAQSYNPHFNSPNASKKPFVAGNYKNIFENESKLQKRGSEQIEKTNIQTYNRQNNTLEKQNSLNNSPNGTNTTLNDKKQFQLNLLKIEGSSNSNSEDLVNKQSSQINQQSSSQNQQNNQPQQNLQNGLKQILPYRKESDDVTAQIKKFDSNNEQEIQQTNFFTNYSLKEQETLPTQPDLQKNPSSTIANFFSNFLNLNSNNQKALDLENSANKLPSFQEISIFVQGCRQEKLEYFRKVIRKCSKVQLRVNTNYRLSCILPTNQKNNTTQENINKSKATSPINQNTGDPDTLQTLSDTFYLDKLSISQLDLSSCIEKIYWFMQNKKTLIVKRESLEEMPLLAYCFSFNKNFKLFKLESLFTNYGMTTLFVNELFLKTCRSVLPIKPDSTYLHTIILNANFFKILEFIPNQLEHLIFPSSALNPGFECIKDGTFILSIQSYCQHIMSLKSIQLEYEFNQEDPSYYYLNERELIQKLLIMPPTIIRTKPKSNLNFLKALYSILYDSYYFESCEIDYNETSALNNGIAVSLIEKAYQMDPSKKINRFTFFIKKMVYSILDLIIGKETIYQLDQQVIQLNNDIINQKVYGIGFKEILIIINILQLFTQFSPALFSDIHNPSGKISPIAYFIFAGFAGLSFMVELLLYLGLLRYVSHLIPGLYVTKSKGIVNKISNSLKKFLMNIKMFNYKILRCGIQLFQSVIARYDTFSEVSFIVACFQKQYYLYAYISVGILAFNLMLNYIYFLRYLFRKRKIQRVLNTDNIIQYYKIAALTECSALSEVLDQMCPYNVKHLPDWCIFRGWRNQSINSHILNYMQKFLLKNLPQIILQILFLQKSAGSQLNTTVIISMTTSILSFFLSFLTFLTIRPSSITQIDFNELAAKKQIELISKYKMEEYQANQQFKYIFPQYFTSNLANLPFNFGQSLHTLQNNIINHTKQTERGFAVTSQFQKNSLKNLQTIQKNTTLQQKTLKNKKSSIQYLNTPNNISNQNNNSTFQKLRNQKNSIYVELSRLSEKSNLQGI</sequence>
<organism evidence="4 5">
    <name type="scientific">Tetrahymena thermophila (strain SB210)</name>
    <dbReference type="NCBI Taxonomy" id="312017"/>
    <lineage>
        <taxon>Eukaryota</taxon>
        <taxon>Sar</taxon>
        <taxon>Alveolata</taxon>
        <taxon>Ciliophora</taxon>
        <taxon>Intramacronucleata</taxon>
        <taxon>Oligohymenophorea</taxon>
        <taxon>Hymenostomatida</taxon>
        <taxon>Tetrahymenina</taxon>
        <taxon>Tetrahymenidae</taxon>
        <taxon>Tetrahymena</taxon>
    </lineage>
</organism>
<dbReference type="GeneID" id="7837636"/>
<feature type="region of interest" description="Disordered" evidence="2">
    <location>
        <begin position="1942"/>
        <end position="1974"/>
    </location>
</feature>
<feature type="compositionally biased region" description="Basic and acidic residues" evidence="2">
    <location>
        <begin position="1885"/>
        <end position="1894"/>
    </location>
</feature>
<dbReference type="HOGENOM" id="CLU_229641_0_0_1"/>
<feature type="region of interest" description="Disordered" evidence="2">
    <location>
        <begin position="721"/>
        <end position="748"/>
    </location>
</feature>
<evidence type="ECO:0000313" key="5">
    <source>
        <dbReference type="Proteomes" id="UP000009168"/>
    </source>
</evidence>
<feature type="compositionally biased region" description="Polar residues" evidence="2">
    <location>
        <begin position="1895"/>
        <end position="1924"/>
    </location>
</feature>
<dbReference type="KEGG" id="tet:TTHERM_01035590"/>
<feature type="transmembrane region" description="Helical" evidence="3">
    <location>
        <begin position="2692"/>
        <end position="2713"/>
    </location>
</feature>
<feature type="compositionally biased region" description="Basic and acidic residues" evidence="2">
    <location>
        <begin position="721"/>
        <end position="745"/>
    </location>
</feature>
<feature type="region of interest" description="Disordered" evidence="2">
    <location>
        <begin position="451"/>
        <end position="470"/>
    </location>
</feature>
<reference evidence="5" key="1">
    <citation type="journal article" date="2006" name="PLoS Biol.">
        <title>Macronuclear genome sequence of the ciliate Tetrahymena thermophila, a model eukaryote.</title>
        <authorList>
            <person name="Eisen J.A."/>
            <person name="Coyne R.S."/>
            <person name="Wu M."/>
            <person name="Wu D."/>
            <person name="Thiagarajan M."/>
            <person name="Wortman J.R."/>
            <person name="Badger J.H."/>
            <person name="Ren Q."/>
            <person name="Amedeo P."/>
            <person name="Jones K.M."/>
            <person name="Tallon L.J."/>
            <person name="Delcher A.L."/>
            <person name="Salzberg S.L."/>
            <person name="Silva J.C."/>
            <person name="Haas B.J."/>
            <person name="Majoros W.H."/>
            <person name="Farzad M."/>
            <person name="Carlton J.M."/>
            <person name="Smith R.K. Jr."/>
            <person name="Garg J."/>
            <person name="Pearlman R.E."/>
            <person name="Karrer K.M."/>
            <person name="Sun L."/>
            <person name="Manning G."/>
            <person name="Elde N.C."/>
            <person name="Turkewitz A.P."/>
            <person name="Asai D.J."/>
            <person name="Wilkes D.E."/>
            <person name="Wang Y."/>
            <person name="Cai H."/>
            <person name="Collins K."/>
            <person name="Stewart B.A."/>
            <person name="Lee S.R."/>
            <person name="Wilamowska K."/>
            <person name="Weinberg Z."/>
            <person name="Ruzzo W.L."/>
            <person name="Wloga D."/>
            <person name="Gaertig J."/>
            <person name="Frankel J."/>
            <person name="Tsao C.-C."/>
            <person name="Gorovsky M.A."/>
            <person name="Keeling P.J."/>
            <person name="Waller R.F."/>
            <person name="Patron N.J."/>
            <person name="Cherry J.M."/>
            <person name="Stover N.A."/>
            <person name="Krieger C.J."/>
            <person name="del Toro C."/>
            <person name="Ryder H.F."/>
            <person name="Williamson S.C."/>
            <person name="Barbeau R.A."/>
            <person name="Hamilton E.P."/>
            <person name="Orias E."/>
        </authorList>
    </citation>
    <scope>NUCLEOTIDE SEQUENCE [LARGE SCALE GENOMIC DNA]</scope>
    <source>
        <strain evidence="5">SB210</strain>
    </source>
</reference>
<feature type="transmembrane region" description="Helical" evidence="3">
    <location>
        <begin position="2442"/>
        <end position="2461"/>
    </location>
</feature>
<evidence type="ECO:0000256" key="2">
    <source>
        <dbReference type="SAM" id="MobiDB-lite"/>
    </source>
</evidence>
<accession>Q24IA1</accession>
<feature type="region of interest" description="Disordered" evidence="2">
    <location>
        <begin position="2119"/>
        <end position="2139"/>
    </location>
</feature>
<protein>
    <submittedName>
        <fullName evidence="4">Transmembrane protein, putative</fullName>
    </submittedName>
</protein>
<feature type="transmembrane region" description="Helical" evidence="3">
    <location>
        <begin position="2569"/>
        <end position="2591"/>
    </location>
</feature>
<evidence type="ECO:0000256" key="1">
    <source>
        <dbReference type="SAM" id="Coils"/>
    </source>
</evidence>
<keyword evidence="3" id="KW-1133">Transmembrane helix</keyword>
<gene>
    <name evidence="4" type="ORF">TTHERM_01035590</name>
</gene>